<dbReference type="NCBIfam" id="NF002107">
    <property type="entry name" value="PRK00951.1-2"/>
    <property type="match status" value="1"/>
</dbReference>
<organism evidence="7 8">
    <name type="scientific">Clostridium oceanicum</name>
    <dbReference type="NCBI Taxonomy" id="1543"/>
    <lineage>
        <taxon>Bacteria</taxon>
        <taxon>Bacillati</taxon>
        <taxon>Bacillota</taxon>
        <taxon>Clostridia</taxon>
        <taxon>Eubacteriales</taxon>
        <taxon>Clostridiaceae</taxon>
        <taxon>Clostridium</taxon>
    </lineage>
</organism>
<dbReference type="EC" id="4.2.1.19" evidence="5 6"/>
<dbReference type="PROSITE" id="PS00955">
    <property type="entry name" value="IGP_DEHYDRATASE_2"/>
    <property type="match status" value="1"/>
</dbReference>
<keyword evidence="5" id="KW-0963">Cytoplasm</keyword>
<accession>A0ABP3V419</accession>
<evidence type="ECO:0000313" key="7">
    <source>
        <dbReference type="EMBL" id="GAA0747963.1"/>
    </source>
</evidence>
<evidence type="ECO:0000256" key="2">
    <source>
        <dbReference type="ARBA" id="ARBA00022605"/>
    </source>
</evidence>
<protein>
    <recommendedName>
        <fullName evidence="5 6">Imidazoleglycerol-phosphate dehydratase</fullName>
        <shortName evidence="5">IGPD</shortName>
        <ecNumber evidence="5 6">4.2.1.19</ecNumber>
    </recommendedName>
</protein>
<comment type="pathway">
    <text evidence="1 5 6">Amino-acid biosynthesis; L-histidine biosynthesis; L-histidine from 5-phospho-alpha-D-ribose 1-diphosphate: step 6/9.</text>
</comment>
<dbReference type="InterPro" id="IPR038494">
    <property type="entry name" value="IGPD_sf"/>
</dbReference>
<evidence type="ECO:0000256" key="4">
    <source>
        <dbReference type="ARBA" id="ARBA00023239"/>
    </source>
</evidence>
<keyword evidence="8" id="KW-1185">Reference proteome</keyword>
<dbReference type="SUPFAM" id="SSF54211">
    <property type="entry name" value="Ribosomal protein S5 domain 2-like"/>
    <property type="match status" value="2"/>
</dbReference>
<evidence type="ECO:0000256" key="1">
    <source>
        <dbReference type="ARBA" id="ARBA00005047"/>
    </source>
</evidence>
<dbReference type="InterPro" id="IPR000807">
    <property type="entry name" value="ImidazoleglycerolP_deHydtase"/>
</dbReference>
<dbReference type="Gene3D" id="3.30.230.40">
    <property type="entry name" value="Imidazole glycerol phosphate dehydratase, domain 1"/>
    <property type="match status" value="2"/>
</dbReference>
<comment type="subcellular location">
    <subcellularLocation>
        <location evidence="5 6">Cytoplasm</location>
    </subcellularLocation>
</comment>
<gene>
    <name evidence="5 7" type="primary">hisB</name>
    <name evidence="7" type="ORF">GCM10008906_37690</name>
</gene>
<name>A0ABP3V419_9CLOT</name>
<sequence length="198" mass="22043">MRKDMRKSEIERNTSETSIKISLDLDGTGKYDINTGIGFFDHMLSLTCKHGLLDLDIQAKGDLEVDSHHTIEDIGIVLGECIEKAIGDKKGIKRYGTSFLPMDETLALASLDISGRPFLVFDGEFTCDKLGDFDVEMVEEFFRAVAFNAGITLHLKIMYGKNNHHMVEALFKAFGRAFREAVSKDSKIKGVMSTKGVL</sequence>
<keyword evidence="3 5" id="KW-0368">Histidine biosynthesis</keyword>
<dbReference type="Proteomes" id="UP001501510">
    <property type="component" value="Unassembled WGS sequence"/>
</dbReference>
<comment type="catalytic activity">
    <reaction evidence="5 6">
        <text>D-erythro-1-(imidazol-4-yl)glycerol 3-phosphate = 3-(imidazol-4-yl)-2-oxopropyl phosphate + H2O</text>
        <dbReference type="Rhea" id="RHEA:11040"/>
        <dbReference type="ChEBI" id="CHEBI:15377"/>
        <dbReference type="ChEBI" id="CHEBI:57766"/>
        <dbReference type="ChEBI" id="CHEBI:58278"/>
        <dbReference type="EC" id="4.2.1.19"/>
    </reaction>
</comment>
<comment type="similarity">
    <text evidence="5 6">Belongs to the imidazoleglycerol-phosphate dehydratase family.</text>
</comment>
<dbReference type="NCBIfam" id="NF002111">
    <property type="entry name" value="PRK00951.2-1"/>
    <property type="match status" value="1"/>
</dbReference>
<dbReference type="Pfam" id="PF00475">
    <property type="entry name" value="IGPD"/>
    <property type="match status" value="1"/>
</dbReference>
<dbReference type="NCBIfam" id="NF002114">
    <property type="entry name" value="PRK00951.2-4"/>
    <property type="match status" value="1"/>
</dbReference>
<dbReference type="NCBIfam" id="NF002109">
    <property type="entry name" value="PRK00951.1-5"/>
    <property type="match status" value="1"/>
</dbReference>
<dbReference type="InterPro" id="IPR020568">
    <property type="entry name" value="Ribosomal_Su5_D2-typ_SF"/>
</dbReference>
<dbReference type="PROSITE" id="PS00954">
    <property type="entry name" value="IGP_DEHYDRATASE_1"/>
    <property type="match status" value="1"/>
</dbReference>
<evidence type="ECO:0000256" key="5">
    <source>
        <dbReference type="HAMAP-Rule" id="MF_00076"/>
    </source>
</evidence>
<evidence type="ECO:0000256" key="6">
    <source>
        <dbReference type="RuleBase" id="RU000599"/>
    </source>
</evidence>
<dbReference type="EMBL" id="BAAACG010000019">
    <property type="protein sequence ID" value="GAA0747963.1"/>
    <property type="molecule type" value="Genomic_DNA"/>
</dbReference>
<dbReference type="NCBIfam" id="NF002112">
    <property type="entry name" value="PRK00951.2-2"/>
    <property type="match status" value="1"/>
</dbReference>
<reference evidence="8" key="1">
    <citation type="journal article" date="2019" name="Int. J. Syst. Evol. Microbiol.">
        <title>The Global Catalogue of Microorganisms (GCM) 10K type strain sequencing project: providing services to taxonomists for standard genome sequencing and annotation.</title>
        <authorList>
            <consortium name="The Broad Institute Genomics Platform"/>
            <consortium name="The Broad Institute Genome Sequencing Center for Infectious Disease"/>
            <person name="Wu L."/>
            <person name="Ma J."/>
        </authorList>
    </citation>
    <scope>NUCLEOTIDE SEQUENCE [LARGE SCALE GENOMIC DNA]</scope>
    <source>
        <strain evidence="8">JCM 1407</strain>
    </source>
</reference>
<proteinExistence type="inferred from homology"/>
<dbReference type="InterPro" id="IPR020565">
    <property type="entry name" value="ImidazoleglycerP_deHydtase_CS"/>
</dbReference>
<evidence type="ECO:0000313" key="8">
    <source>
        <dbReference type="Proteomes" id="UP001501510"/>
    </source>
</evidence>
<dbReference type="PANTHER" id="PTHR23133">
    <property type="entry name" value="IMIDAZOLEGLYCEROL-PHOSPHATE DEHYDRATASE HIS7"/>
    <property type="match status" value="1"/>
</dbReference>
<dbReference type="PANTHER" id="PTHR23133:SF2">
    <property type="entry name" value="IMIDAZOLEGLYCEROL-PHOSPHATE DEHYDRATASE"/>
    <property type="match status" value="1"/>
</dbReference>
<keyword evidence="4 5" id="KW-0456">Lyase</keyword>
<keyword evidence="2 5" id="KW-0028">Amino-acid biosynthesis</keyword>
<dbReference type="CDD" id="cd07914">
    <property type="entry name" value="IGPD"/>
    <property type="match status" value="1"/>
</dbReference>
<evidence type="ECO:0000256" key="3">
    <source>
        <dbReference type="ARBA" id="ARBA00023102"/>
    </source>
</evidence>
<dbReference type="HAMAP" id="MF_00076">
    <property type="entry name" value="HisB"/>
    <property type="match status" value="1"/>
</dbReference>
<comment type="caution">
    <text evidence="7">The sequence shown here is derived from an EMBL/GenBank/DDBJ whole genome shotgun (WGS) entry which is preliminary data.</text>
</comment>